<dbReference type="EMBL" id="CP036434">
    <property type="protein sequence ID" value="QDV06127.1"/>
    <property type="molecule type" value="Genomic_DNA"/>
</dbReference>
<reference evidence="1 2" key="1">
    <citation type="submission" date="2019-02" db="EMBL/GenBank/DDBJ databases">
        <title>Deep-cultivation of Planctomycetes and their phenomic and genomic characterization uncovers novel biology.</title>
        <authorList>
            <person name="Wiegand S."/>
            <person name="Jogler M."/>
            <person name="Boedeker C."/>
            <person name="Pinto D."/>
            <person name="Vollmers J."/>
            <person name="Rivas-Marin E."/>
            <person name="Kohn T."/>
            <person name="Peeters S.H."/>
            <person name="Heuer A."/>
            <person name="Rast P."/>
            <person name="Oberbeckmann S."/>
            <person name="Bunk B."/>
            <person name="Jeske O."/>
            <person name="Meyerdierks A."/>
            <person name="Storesund J.E."/>
            <person name="Kallscheuer N."/>
            <person name="Luecker S."/>
            <person name="Lage O.M."/>
            <person name="Pohl T."/>
            <person name="Merkel B.J."/>
            <person name="Hornburger P."/>
            <person name="Mueller R.-W."/>
            <person name="Bruemmer F."/>
            <person name="Labrenz M."/>
            <person name="Spormann A.M."/>
            <person name="Op den Camp H."/>
            <person name="Overmann J."/>
            <person name="Amann R."/>
            <person name="Jetten M.S.M."/>
            <person name="Mascher T."/>
            <person name="Medema M.H."/>
            <person name="Devos D.P."/>
            <person name="Kaster A.-K."/>
            <person name="Ovreas L."/>
            <person name="Rohde M."/>
            <person name="Galperin M.Y."/>
            <person name="Jogler C."/>
        </authorList>
    </citation>
    <scope>NUCLEOTIDE SEQUENCE [LARGE SCALE GENOMIC DNA]</scope>
    <source>
        <strain evidence="1 2">Poly30</strain>
    </source>
</reference>
<dbReference type="Proteomes" id="UP000320390">
    <property type="component" value="Chromosome"/>
</dbReference>
<keyword evidence="2" id="KW-1185">Reference proteome</keyword>
<protein>
    <submittedName>
        <fullName evidence="1">Uncharacterized protein</fullName>
    </submittedName>
</protein>
<evidence type="ECO:0000313" key="1">
    <source>
        <dbReference type="EMBL" id="QDV06127.1"/>
    </source>
</evidence>
<organism evidence="1 2">
    <name type="scientific">Saltatorellus ferox</name>
    <dbReference type="NCBI Taxonomy" id="2528018"/>
    <lineage>
        <taxon>Bacteria</taxon>
        <taxon>Pseudomonadati</taxon>
        <taxon>Planctomycetota</taxon>
        <taxon>Planctomycetia</taxon>
        <taxon>Planctomycetia incertae sedis</taxon>
        <taxon>Saltatorellus</taxon>
    </lineage>
</organism>
<proteinExistence type="predicted"/>
<evidence type="ECO:0000313" key="2">
    <source>
        <dbReference type="Proteomes" id="UP000320390"/>
    </source>
</evidence>
<accession>A0A518EPW1</accession>
<dbReference type="AlphaFoldDB" id="A0A518EPW1"/>
<gene>
    <name evidence="1" type="ORF">Poly30_16320</name>
</gene>
<name>A0A518EPW1_9BACT</name>
<sequence length="52" mass="5666">MDPENGPREWTPSIDPSIDLGKYLGDYSVMSGSDARIQAAFWNDGLSVTMSS</sequence>